<dbReference type="PANTHER" id="PTHR34819:SF3">
    <property type="entry name" value="CELL SURFACE PROTEIN"/>
    <property type="match status" value="1"/>
</dbReference>
<dbReference type="PANTHER" id="PTHR34819">
    <property type="entry name" value="LARGE CYSTEINE-RICH PERIPLASMIC PROTEIN OMCB"/>
    <property type="match status" value="1"/>
</dbReference>
<dbReference type="Proteomes" id="UP000305222">
    <property type="component" value="Unassembled WGS sequence"/>
</dbReference>
<evidence type="ECO:0000313" key="3">
    <source>
        <dbReference type="Proteomes" id="UP000305222"/>
    </source>
</evidence>
<evidence type="ECO:0000259" key="1">
    <source>
        <dbReference type="Pfam" id="PF01345"/>
    </source>
</evidence>
<dbReference type="InterPro" id="IPR051172">
    <property type="entry name" value="Chlamydia_OmcB"/>
</dbReference>
<dbReference type="NCBIfam" id="TIGR01451">
    <property type="entry name" value="B_ant_repeat"/>
    <property type="match status" value="1"/>
</dbReference>
<gene>
    <name evidence="2" type="ORF">FC699_34175</name>
</gene>
<comment type="caution">
    <text evidence="2">The sequence shown here is derived from an EMBL/GenBank/DDBJ whole genome shotgun (WGS) entry which is preliminary data.</text>
</comment>
<proteinExistence type="predicted"/>
<dbReference type="Pfam" id="PF01345">
    <property type="entry name" value="DUF11"/>
    <property type="match status" value="1"/>
</dbReference>
<name>A0A4V5TPY7_9BACI</name>
<accession>A0A4V5TPY7</accession>
<organism evidence="2 3">
    <name type="scientific">Bacillus wiedmannii</name>
    <dbReference type="NCBI Taxonomy" id="1890302"/>
    <lineage>
        <taxon>Bacteria</taxon>
        <taxon>Bacillati</taxon>
        <taxon>Bacillota</taxon>
        <taxon>Bacilli</taxon>
        <taxon>Bacillales</taxon>
        <taxon>Bacillaceae</taxon>
        <taxon>Bacillus</taxon>
        <taxon>Bacillus cereus group</taxon>
    </lineage>
</organism>
<reference evidence="2 3" key="1">
    <citation type="journal article" date="2019" name="Environ. Microbiol.">
        <title>An active ?-lactamase is a part of an orchestrated cell wall stress resistance network of Bacillus subtilis and related rhizosphere species.</title>
        <authorList>
            <person name="Bucher T."/>
            <person name="Keren-Paz A."/>
            <person name="Hausser J."/>
            <person name="Olender T."/>
            <person name="Cytryn E."/>
            <person name="Kolodkin-Gal I."/>
        </authorList>
    </citation>
    <scope>NUCLEOTIDE SEQUENCE [LARGE SCALE GENOMIC DNA]</scope>
    <source>
        <strain evidence="2 3">I5</strain>
    </source>
</reference>
<evidence type="ECO:0000313" key="2">
    <source>
        <dbReference type="EMBL" id="TKI81163.1"/>
    </source>
</evidence>
<protein>
    <submittedName>
        <fullName evidence="2">DUF11 domain-containing protein</fullName>
    </submittedName>
</protein>
<dbReference type="AlphaFoldDB" id="A0A4V5TPY7"/>
<sequence length="129" mass="13519">TIGDTITYTTTITNTGNIPANNVVFSDPLPSWTQFVTGSVVVDGTSLPSASIIDGVGINTINPNQTVTIIFQVQIVSNPTTFTPELQNLGFVNFQYNVGNALQAQPGNVETNVFVTSINSAILSAGKTA</sequence>
<dbReference type="InterPro" id="IPR047589">
    <property type="entry name" value="DUF11_rpt"/>
</dbReference>
<feature type="domain" description="DUF11" evidence="1">
    <location>
        <begin position="2"/>
        <end position="81"/>
    </location>
</feature>
<dbReference type="Gene3D" id="2.60.40.740">
    <property type="match status" value="1"/>
</dbReference>
<dbReference type="EMBL" id="SZON01003236">
    <property type="protein sequence ID" value="TKI81163.1"/>
    <property type="molecule type" value="Genomic_DNA"/>
</dbReference>
<feature type="non-terminal residue" evidence="2">
    <location>
        <position position="129"/>
    </location>
</feature>
<feature type="non-terminal residue" evidence="2">
    <location>
        <position position="1"/>
    </location>
</feature>
<dbReference type="InterPro" id="IPR001434">
    <property type="entry name" value="OmcB-like_DUF11"/>
</dbReference>